<reference evidence="3" key="2">
    <citation type="submission" date="2022-10" db="UniProtKB">
        <authorList>
            <consortium name="WormBaseParasite"/>
        </authorList>
    </citation>
    <scope>IDENTIFICATION</scope>
    <source>
        <strain evidence="3">Puerto Rican</strain>
    </source>
</reference>
<feature type="chain" id="PRO_5038114230" evidence="1">
    <location>
        <begin position="18"/>
        <end position="62"/>
    </location>
</feature>
<organism evidence="2 3">
    <name type="scientific">Schistosoma mansoni</name>
    <name type="common">Blood fluke</name>
    <dbReference type="NCBI Taxonomy" id="6183"/>
    <lineage>
        <taxon>Eukaryota</taxon>
        <taxon>Metazoa</taxon>
        <taxon>Spiralia</taxon>
        <taxon>Lophotrochozoa</taxon>
        <taxon>Platyhelminthes</taxon>
        <taxon>Trematoda</taxon>
        <taxon>Digenea</taxon>
        <taxon>Strigeidida</taxon>
        <taxon>Schistosomatoidea</taxon>
        <taxon>Schistosomatidae</taxon>
        <taxon>Schistosoma</taxon>
    </lineage>
</organism>
<protein>
    <submittedName>
        <fullName evidence="3">Uncharacterized protein</fullName>
    </submittedName>
</protein>
<accession>A0A913KVM5</accession>
<dbReference type="Proteomes" id="UP000008854">
    <property type="component" value="Unassembled WGS sequence"/>
</dbReference>
<reference evidence="2" key="1">
    <citation type="journal article" date="2012" name="PLoS Negl. Trop. Dis.">
        <title>A systematically improved high quality genome and transcriptome of the human blood fluke Schistosoma mansoni.</title>
        <authorList>
            <person name="Protasio A.V."/>
            <person name="Tsai I.J."/>
            <person name="Babbage A."/>
            <person name="Nichol S."/>
            <person name="Hunt M."/>
            <person name="Aslett M.A."/>
            <person name="De Silva N."/>
            <person name="Velarde G.S."/>
            <person name="Anderson T.J."/>
            <person name="Clark R.C."/>
            <person name="Davidson C."/>
            <person name="Dillon G.P."/>
            <person name="Holroyd N.E."/>
            <person name="LoVerde P.T."/>
            <person name="Lloyd C."/>
            <person name="McQuillan J."/>
            <person name="Oliveira G."/>
            <person name="Otto T.D."/>
            <person name="Parker-Manuel S.J."/>
            <person name="Quail M.A."/>
            <person name="Wilson R.A."/>
            <person name="Zerlotini A."/>
            <person name="Dunne D.W."/>
            <person name="Berriman M."/>
        </authorList>
    </citation>
    <scope>NUCLEOTIDE SEQUENCE [LARGE SCALE GENOMIC DNA]</scope>
    <source>
        <strain evidence="2">Puerto Rican</strain>
    </source>
</reference>
<name>A0A913KVM5_SCHMA</name>
<evidence type="ECO:0000313" key="3">
    <source>
        <dbReference type="WBParaSite" id="Smp_348320.1"/>
    </source>
</evidence>
<evidence type="ECO:0000313" key="2">
    <source>
        <dbReference type="Proteomes" id="UP000008854"/>
    </source>
</evidence>
<dbReference type="WBParaSite" id="Smp_348320.1">
    <property type="protein sequence ID" value="Smp_348320.1"/>
    <property type="gene ID" value="Smp_348320"/>
</dbReference>
<sequence length="62" mass="6890">MFVLVLISFLLLLTCESGFILCNGMLLISSSSWQIFMVGLKNAMGFLSFLNTTAQNIKELLN</sequence>
<proteinExistence type="predicted"/>
<keyword evidence="1" id="KW-0732">Signal</keyword>
<evidence type="ECO:0000256" key="1">
    <source>
        <dbReference type="SAM" id="SignalP"/>
    </source>
</evidence>
<dbReference type="AlphaFoldDB" id="A0A913KVM5"/>
<feature type="signal peptide" evidence="1">
    <location>
        <begin position="1"/>
        <end position="17"/>
    </location>
</feature>
<keyword evidence="2" id="KW-1185">Reference proteome</keyword>